<dbReference type="OrthoDB" id="3944633at2759"/>
<organism evidence="1 2">
    <name type="scientific">Letharia columbiana</name>
    <dbReference type="NCBI Taxonomy" id="112416"/>
    <lineage>
        <taxon>Eukaryota</taxon>
        <taxon>Fungi</taxon>
        <taxon>Dikarya</taxon>
        <taxon>Ascomycota</taxon>
        <taxon>Pezizomycotina</taxon>
        <taxon>Lecanoromycetes</taxon>
        <taxon>OSLEUM clade</taxon>
        <taxon>Lecanoromycetidae</taxon>
        <taxon>Lecanorales</taxon>
        <taxon>Lecanorineae</taxon>
        <taxon>Parmeliaceae</taxon>
        <taxon>Letharia</taxon>
    </lineage>
</organism>
<gene>
    <name evidence="1" type="ORF">HO173_009499</name>
</gene>
<protein>
    <submittedName>
        <fullName evidence="1">Uncharacterized protein</fullName>
    </submittedName>
</protein>
<dbReference type="EMBL" id="JACCJC010000049">
    <property type="protein sequence ID" value="KAF6232394.1"/>
    <property type="molecule type" value="Genomic_DNA"/>
</dbReference>
<sequence>MRMATRASARHEGVDTVIKSRLWGSIAMFEDCAGESRKEEPSLDEWLFEERLAAKDLYEFNNVMWIEWENGIAYQKALGRIVRDVWED</sequence>
<evidence type="ECO:0000313" key="2">
    <source>
        <dbReference type="Proteomes" id="UP000578531"/>
    </source>
</evidence>
<name>A0A8H6FPM1_9LECA</name>
<dbReference type="GeneID" id="59291150"/>
<dbReference type="Proteomes" id="UP000578531">
    <property type="component" value="Unassembled WGS sequence"/>
</dbReference>
<comment type="caution">
    <text evidence="1">The sequence shown here is derived from an EMBL/GenBank/DDBJ whole genome shotgun (WGS) entry which is preliminary data.</text>
</comment>
<dbReference type="RefSeq" id="XP_037161823.1">
    <property type="nucleotide sequence ID" value="XM_037311389.1"/>
</dbReference>
<proteinExistence type="predicted"/>
<keyword evidence="2" id="KW-1185">Reference proteome</keyword>
<accession>A0A8H6FPM1</accession>
<dbReference type="AlphaFoldDB" id="A0A8H6FPM1"/>
<evidence type="ECO:0000313" key="1">
    <source>
        <dbReference type="EMBL" id="KAF6232394.1"/>
    </source>
</evidence>
<reference evidence="1 2" key="1">
    <citation type="journal article" date="2020" name="Genomics">
        <title>Complete, high-quality genomes from long-read metagenomic sequencing of two wolf lichen thalli reveals enigmatic genome architecture.</title>
        <authorList>
            <person name="McKenzie S.K."/>
            <person name="Walston R.F."/>
            <person name="Allen J.L."/>
        </authorList>
    </citation>
    <scope>NUCLEOTIDE SEQUENCE [LARGE SCALE GENOMIC DNA]</scope>
    <source>
        <strain evidence="1">WasteWater2</strain>
    </source>
</reference>